<dbReference type="Pfam" id="PF00248">
    <property type="entry name" value="Aldo_ket_red"/>
    <property type="match status" value="1"/>
</dbReference>
<proteinExistence type="predicted"/>
<dbReference type="InterPro" id="IPR036812">
    <property type="entry name" value="NAD(P)_OxRdtase_dom_sf"/>
</dbReference>
<evidence type="ECO:0000313" key="3">
    <source>
        <dbReference type="Proteomes" id="UP000182409"/>
    </source>
</evidence>
<evidence type="ECO:0000313" key="2">
    <source>
        <dbReference type="EMBL" id="SEB46755.1"/>
    </source>
</evidence>
<sequence length="326" mass="35253">MMPTIDFADTGRRTTRLGFGCSSIMGSMGRRESLQTLQWAFDAGVRHFDVAPAYGYGEAEGCLGEFLSQHREEVTVTTKFGIAPAKNPGLIGIARNLARPLIKAIPALKAKAQRAASVVAAVPAKRDLSIQKAQASLESSLRNLRVDRIDLFLLHDATAGEVRDSPLLGFLENAKQKGSIGAFGVGTDRGHASAILAESPAYARVVQREWSVFDGVEDIDTFKIHHRSLAGNRRRLERYLASEDIAKRWSAATGTDLRAPGVLGELMMRAALGTNPVGIVLFSSKDNAHIRSNALLAEPSAANAKAMELYRLVQAEADQIPTEFTV</sequence>
<reference evidence="2 3" key="1">
    <citation type="submission" date="2016-10" db="EMBL/GenBank/DDBJ databases">
        <authorList>
            <person name="de Groot N.N."/>
        </authorList>
    </citation>
    <scope>NUCLEOTIDE SEQUENCE [LARGE SCALE GENOMIC DNA]</scope>
    <source>
        <strain evidence="2 3">AB35.6</strain>
    </source>
</reference>
<dbReference type="PANTHER" id="PTHR43312:SF1">
    <property type="entry name" value="NADP-DEPENDENT OXIDOREDUCTASE DOMAIN-CONTAINING PROTEIN"/>
    <property type="match status" value="1"/>
</dbReference>
<dbReference type="SUPFAM" id="SSF51430">
    <property type="entry name" value="NAD(P)-linked oxidoreductase"/>
    <property type="match status" value="1"/>
</dbReference>
<organism evidence="2 3">
    <name type="scientific">Terriglobus roseus</name>
    <dbReference type="NCBI Taxonomy" id="392734"/>
    <lineage>
        <taxon>Bacteria</taxon>
        <taxon>Pseudomonadati</taxon>
        <taxon>Acidobacteriota</taxon>
        <taxon>Terriglobia</taxon>
        <taxon>Terriglobales</taxon>
        <taxon>Acidobacteriaceae</taxon>
        <taxon>Terriglobus</taxon>
    </lineage>
</organism>
<protein>
    <submittedName>
        <fullName evidence="2">Aldo/keto reductase family protein</fullName>
    </submittedName>
</protein>
<feature type="domain" description="NADP-dependent oxidoreductase" evidence="1">
    <location>
        <begin position="16"/>
        <end position="216"/>
    </location>
</feature>
<accession>A0A1H4JLC1</accession>
<dbReference type="Gene3D" id="3.20.20.100">
    <property type="entry name" value="NADP-dependent oxidoreductase domain"/>
    <property type="match status" value="1"/>
</dbReference>
<dbReference type="AlphaFoldDB" id="A0A1H4JLC1"/>
<dbReference type="Proteomes" id="UP000182409">
    <property type="component" value="Unassembled WGS sequence"/>
</dbReference>
<name>A0A1H4JLC1_9BACT</name>
<dbReference type="InterPro" id="IPR023210">
    <property type="entry name" value="NADP_OxRdtase_dom"/>
</dbReference>
<dbReference type="RefSeq" id="WP_244501939.1">
    <property type="nucleotide sequence ID" value="NZ_FNSD01000001.1"/>
</dbReference>
<dbReference type="EMBL" id="FNSD01000001">
    <property type="protein sequence ID" value="SEB46755.1"/>
    <property type="molecule type" value="Genomic_DNA"/>
</dbReference>
<gene>
    <name evidence="2" type="ORF">SAMN05443244_0672</name>
</gene>
<dbReference type="InterPro" id="IPR053135">
    <property type="entry name" value="AKR2_Oxidoreductase"/>
</dbReference>
<dbReference type="PANTHER" id="PTHR43312">
    <property type="entry name" value="D-THREO-ALDOSE 1-DEHYDROGENASE"/>
    <property type="match status" value="1"/>
</dbReference>
<evidence type="ECO:0000259" key="1">
    <source>
        <dbReference type="Pfam" id="PF00248"/>
    </source>
</evidence>